<evidence type="ECO:0000256" key="5">
    <source>
        <dbReference type="ARBA" id="ARBA00023237"/>
    </source>
</evidence>
<protein>
    <submittedName>
        <fullName evidence="7">Structural protein MipA</fullName>
    </submittedName>
</protein>
<dbReference type="InterPro" id="IPR010583">
    <property type="entry name" value="MipA"/>
</dbReference>
<evidence type="ECO:0000256" key="6">
    <source>
        <dbReference type="SAM" id="SignalP"/>
    </source>
</evidence>
<evidence type="ECO:0000256" key="3">
    <source>
        <dbReference type="ARBA" id="ARBA00022729"/>
    </source>
</evidence>
<dbReference type="AlphaFoldDB" id="A0A917FME7"/>
<dbReference type="Proteomes" id="UP000605253">
    <property type="component" value="Unassembled WGS sequence"/>
</dbReference>
<evidence type="ECO:0000313" key="8">
    <source>
        <dbReference type="Proteomes" id="UP000605253"/>
    </source>
</evidence>
<dbReference type="PANTHER" id="PTHR38776">
    <property type="entry name" value="MLTA-INTERACTING PROTEIN-RELATED"/>
    <property type="match status" value="1"/>
</dbReference>
<dbReference type="PANTHER" id="PTHR38776:SF1">
    <property type="entry name" value="MLTA-INTERACTING PROTEIN-RELATED"/>
    <property type="match status" value="1"/>
</dbReference>
<evidence type="ECO:0000313" key="7">
    <source>
        <dbReference type="EMBL" id="GGF89313.1"/>
    </source>
</evidence>
<feature type="chain" id="PRO_5037103224" evidence="6">
    <location>
        <begin position="22"/>
        <end position="252"/>
    </location>
</feature>
<evidence type="ECO:0000256" key="1">
    <source>
        <dbReference type="ARBA" id="ARBA00004442"/>
    </source>
</evidence>
<dbReference type="GO" id="GO:0009279">
    <property type="term" value="C:cell outer membrane"/>
    <property type="evidence" value="ECO:0007669"/>
    <property type="project" value="UniProtKB-SubCell"/>
</dbReference>
<evidence type="ECO:0000256" key="2">
    <source>
        <dbReference type="ARBA" id="ARBA00005722"/>
    </source>
</evidence>
<comment type="subcellular location">
    <subcellularLocation>
        <location evidence="1">Cell outer membrane</location>
    </subcellularLocation>
</comment>
<reference evidence="7" key="1">
    <citation type="journal article" date="2014" name="Int. J. Syst. Evol. Microbiol.">
        <title>Complete genome sequence of Corynebacterium casei LMG S-19264T (=DSM 44701T), isolated from a smear-ripened cheese.</title>
        <authorList>
            <consortium name="US DOE Joint Genome Institute (JGI-PGF)"/>
            <person name="Walter F."/>
            <person name="Albersmeier A."/>
            <person name="Kalinowski J."/>
            <person name="Ruckert C."/>
        </authorList>
    </citation>
    <scope>NUCLEOTIDE SEQUENCE</scope>
    <source>
        <strain evidence="7">CGMCC 1.12181</strain>
    </source>
</reference>
<proteinExistence type="inferred from homology"/>
<keyword evidence="3 6" id="KW-0732">Signal</keyword>
<name>A0A917FME7_9GAMM</name>
<organism evidence="7 8">
    <name type="scientific">Marinicella pacifica</name>
    <dbReference type="NCBI Taxonomy" id="1171543"/>
    <lineage>
        <taxon>Bacteria</taxon>
        <taxon>Pseudomonadati</taxon>
        <taxon>Pseudomonadota</taxon>
        <taxon>Gammaproteobacteria</taxon>
        <taxon>Lysobacterales</taxon>
        <taxon>Marinicellaceae</taxon>
        <taxon>Marinicella</taxon>
    </lineage>
</organism>
<keyword evidence="8" id="KW-1185">Reference proteome</keyword>
<dbReference type="Pfam" id="PF06629">
    <property type="entry name" value="MipA"/>
    <property type="match status" value="1"/>
</dbReference>
<reference evidence="7" key="2">
    <citation type="submission" date="2020-09" db="EMBL/GenBank/DDBJ databases">
        <authorList>
            <person name="Sun Q."/>
            <person name="Zhou Y."/>
        </authorList>
    </citation>
    <scope>NUCLEOTIDE SEQUENCE</scope>
    <source>
        <strain evidence="7">CGMCC 1.12181</strain>
    </source>
</reference>
<comment type="caution">
    <text evidence="7">The sequence shown here is derived from an EMBL/GenBank/DDBJ whole genome shotgun (WGS) entry which is preliminary data.</text>
</comment>
<comment type="similarity">
    <text evidence="2">Belongs to the MipA/OmpV family.</text>
</comment>
<evidence type="ECO:0000256" key="4">
    <source>
        <dbReference type="ARBA" id="ARBA00023136"/>
    </source>
</evidence>
<accession>A0A917FME7</accession>
<gene>
    <name evidence="7" type="ORF">GCM10011365_08150</name>
</gene>
<sequence>MTFKNTLCFASLLLTSAYVSAQDNNEDNHRLRVGLAAVSSDSIYRQGDRQNKAFPAFDYEYEQFYFQAGDVGYKILDGDFWQWDAGLNVDLSGDVDRGDSPLFDALPTLHYPLNAFTTFGAMTDYGLFEVRYDREINNKHNGHILSASYTAYFKLKDWRFYPKLSQRRYSAEYVDYFYGVDTEFATTELPAFRGQQSDVSELSLTILKNITPKWYWVSSLQSQWFDDEITNSPLVNDDQRLSVFIGVLYELF</sequence>
<dbReference type="RefSeq" id="WP_188364419.1">
    <property type="nucleotide sequence ID" value="NZ_BAABJF010000004.1"/>
</dbReference>
<keyword evidence="4" id="KW-0472">Membrane</keyword>
<feature type="signal peptide" evidence="6">
    <location>
        <begin position="1"/>
        <end position="21"/>
    </location>
</feature>
<dbReference type="EMBL" id="BMEO01000003">
    <property type="protein sequence ID" value="GGF89313.1"/>
    <property type="molecule type" value="Genomic_DNA"/>
</dbReference>
<keyword evidence="5" id="KW-0998">Cell outer membrane</keyword>